<evidence type="ECO:0000256" key="14">
    <source>
        <dbReference type="SAM" id="SignalP"/>
    </source>
</evidence>
<dbReference type="PANTHER" id="PTHR46838:SF1">
    <property type="entry name" value="TUMOR NECROSIS FACTOR RECEPTOR SUPERFAMILY MEMBER 14"/>
    <property type="match status" value="1"/>
</dbReference>
<dbReference type="CDD" id="cd13405">
    <property type="entry name" value="TNFRSF14_teleost"/>
    <property type="match status" value="1"/>
</dbReference>
<feature type="repeat" description="TNFR-Cys" evidence="12">
    <location>
        <begin position="21"/>
        <end position="55"/>
    </location>
</feature>
<keyword evidence="10" id="KW-0675">Receptor</keyword>
<sequence length="258" mass="28714">MHNCITYTFILVNFLPFTDYSCGKAEYYSGDGCCPVCAPGYYVLRHCTEYTSTTCAPCPMSTFTDHANGLTSCLSCTVCDKATGLRVKRECSSTSDTLCEPLEGHYCTDPIQDGCRGAVEHTKCKPGQYIKENGTASTDTVCEDCGNNTYSDGTFTFCRLHTQCEVLGMDVIQEGTMSSDAQCGRSHKARTIIMPGVGVMLLTVVVVLMLFYRRRREDLTRQGNTISYSGTFRLLQTRGVVLWMSRVEFHEQFTLFKS</sequence>
<dbReference type="Gene3D" id="2.10.50.10">
    <property type="entry name" value="Tumor Necrosis Factor Receptor, subunit A, domain 2"/>
    <property type="match status" value="3"/>
</dbReference>
<dbReference type="PROSITE" id="PS50050">
    <property type="entry name" value="TNFR_NGFR_2"/>
    <property type="match status" value="2"/>
</dbReference>
<comment type="subcellular location">
    <subcellularLocation>
        <location evidence="1">Membrane</location>
        <topology evidence="1">Single-pass type I membrane protein</topology>
    </subcellularLocation>
</comment>
<evidence type="ECO:0000256" key="12">
    <source>
        <dbReference type="PROSITE-ProRule" id="PRU00206"/>
    </source>
</evidence>
<dbReference type="PROSITE" id="PS00652">
    <property type="entry name" value="TNFR_NGFR_1"/>
    <property type="match status" value="2"/>
</dbReference>
<keyword evidence="9 12" id="KW-1015">Disulfide bond</keyword>
<evidence type="ECO:0000259" key="15">
    <source>
        <dbReference type="PROSITE" id="PS50050"/>
    </source>
</evidence>
<dbReference type="PRINTS" id="PR01965">
    <property type="entry name" value="TNFACTORR14"/>
</dbReference>
<name>A0ABD1KW79_9TELE</name>
<keyword evidence="17" id="KW-1185">Reference proteome</keyword>
<keyword evidence="11" id="KW-0325">Glycoprotein</keyword>
<reference evidence="16 17" key="1">
    <citation type="submission" date="2024-09" db="EMBL/GenBank/DDBJ databases">
        <title>A chromosome-level genome assembly of Gray's grenadier anchovy, Coilia grayii.</title>
        <authorList>
            <person name="Fu Z."/>
        </authorList>
    </citation>
    <scope>NUCLEOTIDE SEQUENCE [LARGE SCALE GENOMIC DNA]</scope>
    <source>
        <strain evidence="16">G4</strain>
        <tissue evidence="16">Muscle</tissue>
    </source>
</reference>
<feature type="disulfide bond" evidence="12">
    <location>
        <begin position="34"/>
        <end position="47"/>
    </location>
</feature>
<evidence type="ECO:0000256" key="10">
    <source>
        <dbReference type="ARBA" id="ARBA00023170"/>
    </source>
</evidence>
<evidence type="ECO:0000256" key="7">
    <source>
        <dbReference type="ARBA" id="ARBA00022989"/>
    </source>
</evidence>
<dbReference type="AlphaFoldDB" id="A0ABD1KW79"/>
<evidence type="ECO:0000256" key="9">
    <source>
        <dbReference type="ARBA" id="ARBA00023157"/>
    </source>
</evidence>
<feature type="chain" id="PRO_5044840433" description="TNFR-Cys domain-containing protein" evidence="14">
    <location>
        <begin position="26"/>
        <end position="258"/>
    </location>
</feature>
<keyword evidence="3" id="KW-0945">Host-virus interaction</keyword>
<evidence type="ECO:0000313" key="17">
    <source>
        <dbReference type="Proteomes" id="UP001591681"/>
    </source>
</evidence>
<gene>
    <name evidence="16" type="ORF">ACEWY4_000263</name>
</gene>
<dbReference type="SUPFAM" id="SSF57586">
    <property type="entry name" value="TNF receptor-like"/>
    <property type="match status" value="3"/>
</dbReference>
<proteinExistence type="predicted"/>
<evidence type="ECO:0000256" key="8">
    <source>
        <dbReference type="ARBA" id="ARBA00023136"/>
    </source>
</evidence>
<feature type="signal peptide" evidence="14">
    <location>
        <begin position="1"/>
        <end position="25"/>
    </location>
</feature>
<dbReference type="Proteomes" id="UP001591681">
    <property type="component" value="Unassembled WGS sequence"/>
</dbReference>
<comment type="caution">
    <text evidence="12">Lacks conserved residue(s) required for the propagation of feature annotation.</text>
</comment>
<evidence type="ECO:0000256" key="5">
    <source>
        <dbReference type="ARBA" id="ARBA00022729"/>
    </source>
</evidence>
<evidence type="ECO:0000256" key="11">
    <source>
        <dbReference type="ARBA" id="ARBA00023180"/>
    </source>
</evidence>
<dbReference type="PANTHER" id="PTHR46838">
    <property type="entry name" value="TUMOR NECROSIS FACTOR RECEPTOR SUPERFAMILY MEMBER 14"/>
    <property type="match status" value="1"/>
</dbReference>
<keyword evidence="8 13" id="KW-0472">Membrane</keyword>
<feature type="transmembrane region" description="Helical" evidence="13">
    <location>
        <begin position="192"/>
        <end position="212"/>
    </location>
</feature>
<dbReference type="EMBL" id="JBHFQA010000001">
    <property type="protein sequence ID" value="KAL2103395.1"/>
    <property type="molecule type" value="Genomic_DNA"/>
</dbReference>
<dbReference type="FunFam" id="2.10.50.10:FF:000007">
    <property type="entry name" value="TNF receptor superfamily member 14"/>
    <property type="match status" value="1"/>
</dbReference>
<dbReference type="Pfam" id="PF00020">
    <property type="entry name" value="TNFR_c6"/>
    <property type="match status" value="3"/>
</dbReference>
<comment type="caution">
    <text evidence="16">The sequence shown here is derived from an EMBL/GenBank/DDBJ whole genome shotgun (WGS) entry which is preliminary data.</text>
</comment>
<keyword evidence="5 14" id="KW-0732">Signal</keyword>
<keyword evidence="6" id="KW-0677">Repeat</keyword>
<dbReference type="FunFam" id="2.10.50.10:FF:000065">
    <property type="entry name" value="TNF receptor superfamily member 14"/>
    <property type="match status" value="1"/>
</dbReference>
<evidence type="ECO:0000256" key="3">
    <source>
        <dbReference type="ARBA" id="ARBA00022581"/>
    </source>
</evidence>
<keyword evidence="7 13" id="KW-1133">Transmembrane helix</keyword>
<keyword evidence="4 13" id="KW-0812">Transmembrane</keyword>
<feature type="repeat" description="TNFR-Cys" evidence="12">
    <location>
        <begin position="57"/>
        <end position="99"/>
    </location>
</feature>
<organism evidence="16 17">
    <name type="scientific">Coilia grayii</name>
    <name type="common">Gray's grenadier anchovy</name>
    <dbReference type="NCBI Taxonomy" id="363190"/>
    <lineage>
        <taxon>Eukaryota</taxon>
        <taxon>Metazoa</taxon>
        <taxon>Chordata</taxon>
        <taxon>Craniata</taxon>
        <taxon>Vertebrata</taxon>
        <taxon>Euteleostomi</taxon>
        <taxon>Actinopterygii</taxon>
        <taxon>Neopterygii</taxon>
        <taxon>Teleostei</taxon>
        <taxon>Clupei</taxon>
        <taxon>Clupeiformes</taxon>
        <taxon>Clupeoidei</taxon>
        <taxon>Engraulidae</taxon>
        <taxon>Coilinae</taxon>
        <taxon>Coilia</taxon>
    </lineage>
</organism>
<evidence type="ECO:0000256" key="6">
    <source>
        <dbReference type="ARBA" id="ARBA00022737"/>
    </source>
</evidence>
<evidence type="ECO:0000256" key="1">
    <source>
        <dbReference type="ARBA" id="ARBA00004479"/>
    </source>
</evidence>
<evidence type="ECO:0000313" key="16">
    <source>
        <dbReference type="EMBL" id="KAL2103395.1"/>
    </source>
</evidence>
<dbReference type="InterPro" id="IPR001368">
    <property type="entry name" value="TNFR/NGFR_Cys_rich_reg"/>
</dbReference>
<evidence type="ECO:0000256" key="13">
    <source>
        <dbReference type="SAM" id="Phobius"/>
    </source>
</evidence>
<evidence type="ECO:0000256" key="2">
    <source>
        <dbReference type="ARBA" id="ARBA00022553"/>
    </source>
</evidence>
<dbReference type="SMART" id="SM00208">
    <property type="entry name" value="TNFR"/>
    <property type="match status" value="4"/>
</dbReference>
<dbReference type="GO" id="GO:0005886">
    <property type="term" value="C:plasma membrane"/>
    <property type="evidence" value="ECO:0007669"/>
    <property type="project" value="UniProtKB-ARBA"/>
</dbReference>
<feature type="disulfide bond" evidence="12">
    <location>
        <begin position="58"/>
        <end position="73"/>
    </location>
</feature>
<evidence type="ECO:0000256" key="4">
    <source>
        <dbReference type="ARBA" id="ARBA00022692"/>
    </source>
</evidence>
<feature type="domain" description="TNFR-Cys" evidence="15">
    <location>
        <begin position="57"/>
        <end position="99"/>
    </location>
</feature>
<protein>
    <recommendedName>
        <fullName evidence="15">TNFR-Cys domain-containing protein</fullName>
    </recommendedName>
</protein>
<feature type="domain" description="TNFR-Cys" evidence="15">
    <location>
        <begin position="21"/>
        <end position="55"/>
    </location>
</feature>
<dbReference type="InterPro" id="IPR022332">
    <property type="entry name" value="TNFR_14"/>
</dbReference>
<dbReference type="FunFam" id="2.10.50.10:FF:000009">
    <property type="entry name" value="Tumor necrosis factor receptor superfamily member 14"/>
    <property type="match status" value="1"/>
</dbReference>
<feature type="disulfide bond" evidence="12">
    <location>
        <begin position="37"/>
        <end position="55"/>
    </location>
</feature>
<accession>A0ABD1KW79</accession>
<keyword evidence="2" id="KW-0597">Phosphoprotein</keyword>